<evidence type="ECO:0000256" key="5">
    <source>
        <dbReference type="ARBA" id="ARBA00022833"/>
    </source>
</evidence>
<feature type="domain" description="Peptidase M20 dimerisation" evidence="9">
    <location>
        <begin position="184"/>
        <end position="269"/>
    </location>
</feature>
<evidence type="ECO:0000256" key="3">
    <source>
        <dbReference type="ARBA" id="ARBA00022723"/>
    </source>
</evidence>
<dbReference type="EMBL" id="QFGA01000001">
    <property type="protein sequence ID" value="TEB06697.1"/>
    <property type="molecule type" value="Genomic_DNA"/>
</dbReference>
<dbReference type="PROSITE" id="PS00758">
    <property type="entry name" value="ARGE_DAPE_CPG2_1"/>
    <property type="match status" value="1"/>
</dbReference>
<dbReference type="GO" id="GO:0008237">
    <property type="term" value="F:metallopeptidase activity"/>
    <property type="evidence" value="ECO:0007669"/>
    <property type="project" value="UniProtKB-KW"/>
</dbReference>
<dbReference type="PANTHER" id="PTHR42994:SF2">
    <property type="entry name" value="PEPTIDASE"/>
    <property type="match status" value="1"/>
</dbReference>
<dbReference type="Gene3D" id="3.30.70.360">
    <property type="match status" value="1"/>
</dbReference>
<dbReference type="EC" id="3.4.17.11" evidence="10"/>
<evidence type="ECO:0000256" key="7">
    <source>
        <dbReference type="PIRNR" id="PIRNR001123"/>
    </source>
</evidence>
<keyword evidence="11" id="KW-1185">Reference proteome</keyword>
<dbReference type="InterPro" id="IPR010162">
    <property type="entry name" value="PepT-like"/>
</dbReference>
<comment type="similarity">
    <text evidence="7">Belongs to the peptidase M42 family.</text>
</comment>
<keyword evidence="2" id="KW-0645">Protease</keyword>
<keyword evidence="3 8" id="KW-0479">Metal-binding</keyword>
<evidence type="ECO:0000256" key="2">
    <source>
        <dbReference type="ARBA" id="ARBA00022670"/>
    </source>
</evidence>
<keyword evidence="6" id="KW-0482">Metalloprotease</keyword>
<evidence type="ECO:0000256" key="6">
    <source>
        <dbReference type="ARBA" id="ARBA00023049"/>
    </source>
</evidence>
<dbReference type="PANTHER" id="PTHR42994">
    <property type="entry name" value="PEPTIDASE T"/>
    <property type="match status" value="1"/>
</dbReference>
<comment type="cofactor">
    <cofactor evidence="8">
        <name>a divalent metal cation</name>
        <dbReference type="ChEBI" id="CHEBI:60240"/>
    </cofactor>
    <text evidence="8">Binds 2 divalent metal cations per subunit.</text>
</comment>
<proteinExistence type="inferred from homology"/>
<keyword evidence="4 10" id="KW-0378">Hydrolase</keyword>
<dbReference type="InterPro" id="IPR008007">
    <property type="entry name" value="Peptidase_M42"/>
</dbReference>
<evidence type="ECO:0000313" key="11">
    <source>
        <dbReference type="Proteomes" id="UP000298324"/>
    </source>
</evidence>
<dbReference type="Gene3D" id="3.40.630.10">
    <property type="entry name" value="Zn peptidases"/>
    <property type="match status" value="1"/>
</dbReference>
<dbReference type="Pfam" id="PF01546">
    <property type="entry name" value="Peptidase_M20"/>
    <property type="match status" value="1"/>
</dbReference>
<dbReference type="InterPro" id="IPR001261">
    <property type="entry name" value="ArgE/DapE_CS"/>
</dbReference>
<organism evidence="10 11">
    <name type="scientific">Pelotomaculum schinkii</name>
    <dbReference type="NCBI Taxonomy" id="78350"/>
    <lineage>
        <taxon>Bacteria</taxon>
        <taxon>Bacillati</taxon>
        <taxon>Bacillota</taxon>
        <taxon>Clostridia</taxon>
        <taxon>Eubacteriales</taxon>
        <taxon>Desulfotomaculaceae</taxon>
        <taxon>Pelotomaculum</taxon>
    </lineage>
</organism>
<protein>
    <submittedName>
        <fullName evidence="10">Carboxypeptidase G2</fullName>
        <ecNumber evidence="10">3.4.17.11</ecNumber>
    </submittedName>
</protein>
<gene>
    <name evidence="10" type="primary">cpg2</name>
    <name evidence="10" type="ORF">Psch_00229</name>
</gene>
<evidence type="ECO:0000256" key="8">
    <source>
        <dbReference type="PIRSR" id="PIRSR001123-2"/>
    </source>
</evidence>
<evidence type="ECO:0000313" key="10">
    <source>
        <dbReference type="EMBL" id="TEB06697.1"/>
    </source>
</evidence>
<dbReference type="InterPro" id="IPR036264">
    <property type="entry name" value="Bact_exopeptidase_dim_dom"/>
</dbReference>
<evidence type="ECO:0000256" key="4">
    <source>
        <dbReference type="ARBA" id="ARBA00022801"/>
    </source>
</evidence>
<dbReference type="GO" id="GO:0004177">
    <property type="term" value="F:aminopeptidase activity"/>
    <property type="evidence" value="ECO:0007669"/>
    <property type="project" value="UniProtKB-UniRule"/>
</dbReference>
<feature type="binding site" evidence="8">
    <location>
        <position position="344"/>
    </location>
    <ligand>
        <name>Zn(2+)</name>
        <dbReference type="ChEBI" id="CHEBI:29105"/>
        <label>2</label>
    </ligand>
</feature>
<accession>A0A4Y7REF9</accession>
<keyword evidence="10" id="KW-0121">Carboxypeptidase</keyword>
<keyword evidence="5" id="KW-0862">Zinc</keyword>
<dbReference type="NCBIfam" id="TIGR01883">
    <property type="entry name" value="PepT-like"/>
    <property type="match status" value="1"/>
</dbReference>
<reference evidence="10 11" key="1">
    <citation type="journal article" date="2018" name="Environ. Microbiol.">
        <title>Novel energy conservation strategies and behaviour of Pelotomaculum schinkii driving syntrophic propionate catabolism.</title>
        <authorList>
            <person name="Hidalgo-Ahumada C.A.P."/>
            <person name="Nobu M.K."/>
            <person name="Narihiro T."/>
            <person name="Tamaki H."/>
            <person name="Liu W.T."/>
            <person name="Kamagata Y."/>
            <person name="Stams A.J.M."/>
            <person name="Imachi H."/>
            <person name="Sousa D.Z."/>
        </authorList>
    </citation>
    <scope>NUCLEOTIDE SEQUENCE [LARGE SCALE GENOMIC DNA]</scope>
    <source>
        <strain evidence="10 11">HH</strain>
    </source>
</reference>
<dbReference type="InterPro" id="IPR011650">
    <property type="entry name" value="Peptidase_M20_dimer"/>
</dbReference>
<comment type="cofactor">
    <cofactor evidence="1">
        <name>Zn(2+)</name>
        <dbReference type="ChEBI" id="CHEBI:29105"/>
    </cofactor>
</comment>
<comment type="caution">
    <text evidence="10">The sequence shown here is derived from an EMBL/GenBank/DDBJ whole genome shotgun (WGS) entry which is preliminary data.</text>
</comment>
<sequence>MVKSERILNEFLELVQVDSVSGKERDMADLLKRKLSEIGLEVSEDNAGREVGSDTGNIIGKLPGKSGAPVLLLSAHMDTVEPGSGVKPLIDGELVRSSGDTVLGADDKAGIAAILEVLRLVREQNIEHGGLEVVFTIWEEGGLFGSKNLDYSQLAATAGFVLDSDGPPGTIVTRAPWQDHIGATITGRSAHAGINPEQGINAIMVASQAIAGMKVGRIDEETTSNIGIISGGKATNIVPDSVTIQGEARSLVHAKLTAQTSHMCETLQKAAGKFGAKAKIVVDRQYDGFRLDEQSLPVRLASSAAKNLGLTASLKNTGGGSDANSYNSKGIPAVVLGIGMSKVHTTEEFISLADLSGNARYLLEIVRATQALP</sequence>
<dbReference type="AlphaFoldDB" id="A0A4Y7REF9"/>
<dbReference type="GO" id="GO:0004180">
    <property type="term" value="F:carboxypeptidase activity"/>
    <property type="evidence" value="ECO:0007669"/>
    <property type="project" value="UniProtKB-KW"/>
</dbReference>
<dbReference type="GO" id="GO:0006508">
    <property type="term" value="P:proteolysis"/>
    <property type="evidence" value="ECO:0007669"/>
    <property type="project" value="UniProtKB-KW"/>
</dbReference>
<dbReference type="Proteomes" id="UP000298324">
    <property type="component" value="Unassembled WGS sequence"/>
</dbReference>
<dbReference type="InterPro" id="IPR002933">
    <property type="entry name" value="Peptidase_M20"/>
</dbReference>
<dbReference type="SUPFAM" id="SSF53187">
    <property type="entry name" value="Zn-dependent exopeptidases"/>
    <property type="match status" value="1"/>
</dbReference>
<dbReference type="RefSeq" id="WP_190238868.1">
    <property type="nucleotide sequence ID" value="NZ_QFGA01000001.1"/>
</dbReference>
<dbReference type="Pfam" id="PF07687">
    <property type="entry name" value="M20_dimer"/>
    <property type="match status" value="1"/>
</dbReference>
<dbReference type="SUPFAM" id="SSF55031">
    <property type="entry name" value="Bacterial exopeptidase dimerisation domain"/>
    <property type="match status" value="1"/>
</dbReference>
<name>A0A4Y7REF9_9FIRM</name>
<dbReference type="GO" id="GO:0046872">
    <property type="term" value="F:metal ion binding"/>
    <property type="evidence" value="ECO:0007669"/>
    <property type="project" value="UniProtKB-UniRule"/>
</dbReference>
<evidence type="ECO:0000256" key="1">
    <source>
        <dbReference type="ARBA" id="ARBA00001947"/>
    </source>
</evidence>
<dbReference type="PIRSF" id="PIRSF001123">
    <property type="entry name" value="PepA_GA"/>
    <property type="match status" value="1"/>
</dbReference>
<evidence type="ECO:0000259" key="9">
    <source>
        <dbReference type="Pfam" id="PF07687"/>
    </source>
</evidence>